<dbReference type="EMBL" id="CP107906">
    <property type="protein sequence ID" value="WUG92876.1"/>
    <property type="molecule type" value="Genomic_DNA"/>
</dbReference>
<evidence type="ECO:0000256" key="1">
    <source>
        <dbReference type="SAM" id="Phobius"/>
    </source>
</evidence>
<sequence length="179" mass="19656">MVTGRFLLLYLAAMLVMVPAEALIVMGQEAAACPNSVCEGRPATYPDALRWLSQRLLLTDPPDLSPATGAAAAIGWLASLMALMVLPVAYVAGRNQIRAHTIKVEPYRRMRSLMEKRTRLLILVVTSGERDVVFRAVTEINGKKPTAQLPSSISASSARSKSTSCRVSRHRVALREWPW</sequence>
<accession>A0ABZ1NMF8</accession>
<gene>
    <name evidence="2" type="ORF">OHB29_07455</name>
</gene>
<keyword evidence="3" id="KW-1185">Reference proteome</keyword>
<proteinExistence type="predicted"/>
<organism evidence="2 3">
    <name type="scientific">Streptomyces violaceus</name>
    <name type="common">Streptomyces venezuelae</name>
    <dbReference type="NCBI Taxonomy" id="1936"/>
    <lineage>
        <taxon>Bacteria</taxon>
        <taxon>Bacillati</taxon>
        <taxon>Actinomycetota</taxon>
        <taxon>Actinomycetes</taxon>
        <taxon>Kitasatosporales</taxon>
        <taxon>Streptomycetaceae</taxon>
        <taxon>Streptomyces</taxon>
    </lineage>
</organism>
<keyword evidence="1" id="KW-1133">Transmembrane helix</keyword>
<feature type="transmembrane region" description="Helical" evidence="1">
    <location>
        <begin position="70"/>
        <end position="93"/>
    </location>
</feature>
<dbReference type="RefSeq" id="WP_328337260.1">
    <property type="nucleotide sequence ID" value="NZ_CP107906.1"/>
</dbReference>
<keyword evidence="1" id="KW-0812">Transmembrane</keyword>
<dbReference type="Proteomes" id="UP001341259">
    <property type="component" value="Chromosome"/>
</dbReference>
<reference evidence="2 3" key="1">
    <citation type="submission" date="2022-10" db="EMBL/GenBank/DDBJ databases">
        <title>The complete genomes of actinobacterial strains from the NBC collection.</title>
        <authorList>
            <person name="Joergensen T.S."/>
            <person name="Alvarez Arevalo M."/>
            <person name="Sterndorff E.B."/>
            <person name="Faurdal D."/>
            <person name="Vuksanovic O."/>
            <person name="Mourched A.-S."/>
            <person name="Charusanti P."/>
            <person name="Shaw S."/>
            <person name="Blin K."/>
            <person name="Weber T."/>
        </authorList>
    </citation>
    <scope>NUCLEOTIDE SEQUENCE [LARGE SCALE GENOMIC DNA]</scope>
    <source>
        <strain evidence="2 3">NBC_00456</strain>
    </source>
</reference>
<evidence type="ECO:0000313" key="2">
    <source>
        <dbReference type="EMBL" id="WUG92876.1"/>
    </source>
</evidence>
<protein>
    <submittedName>
        <fullName evidence="2">Uncharacterized protein</fullName>
    </submittedName>
</protein>
<name>A0ABZ1NMF8_STRVL</name>
<evidence type="ECO:0000313" key="3">
    <source>
        <dbReference type="Proteomes" id="UP001341259"/>
    </source>
</evidence>
<keyword evidence="1" id="KW-0472">Membrane</keyword>